<name>A0A1A8T1U8_9GAMM</name>
<feature type="transmembrane region" description="Helical" evidence="13">
    <location>
        <begin position="255"/>
        <end position="284"/>
    </location>
</feature>
<evidence type="ECO:0000256" key="2">
    <source>
        <dbReference type="ARBA" id="ARBA00004651"/>
    </source>
</evidence>
<keyword evidence="8 13" id="KW-1133">Transmembrane helix</keyword>
<accession>A0A1A8T1U8</accession>
<protein>
    <recommendedName>
        <fullName evidence="13">Nickel/cobalt efflux system</fullName>
    </recommendedName>
</protein>
<keyword evidence="9" id="KW-0406">Ion transport</keyword>
<keyword evidence="16" id="KW-1185">Reference proteome</keyword>
<evidence type="ECO:0000313" key="15">
    <source>
        <dbReference type="EMBL" id="SBS25964.1"/>
    </source>
</evidence>
<evidence type="ECO:0000256" key="6">
    <source>
        <dbReference type="ARBA" id="ARBA00022596"/>
    </source>
</evidence>
<reference evidence="15 16" key="1">
    <citation type="submission" date="2016-06" db="EMBL/GenBank/DDBJ databases">
        <authorList>
            <person name="Kjaerup R.B."/>
            <person name="Dalgaard T.S."/>
            <person name="Juul-Madsen H.R."/>
        </authorList>
    </citation>
    <scope>NUCLEOTIDE SEQUENCE [LARGE SCALE GENOMIC DNA]</scope>
    <source>
        <strain evidence="15 16">CECT 8886</strain>
    </source>
</reference>
<dbReference type="AlphaFoldDB" id="A0A1A8T1U8"/>
<evidence type="ECO:0000256" key="12">
    <source>
        <dbReference type="ARBA" id="ARBA00023285"/>
    </source>
</evidence>
<dbReference type="PANTHER" id="PTHR40659:SF1">
    <property type="entry name" value="NICKEL_COBALT EFFLUX SYSTEM RCNA"/>
    <property type="match status" value="1"/>
</dbReference>
<dbReference type="Proteomes" id="UP000092544">
    <property type="component" value="Unassembled WGS sequence"/>
</dbReference>
<dbReference type="GO" id="GO:0015099">
    <property type="term" value="F:nickel cation transmembrane transporter activity"/>
    <property type="evidence" value="ECO:0007669"/>
    <property type="project" value="UniProtKB-UniRule"/>
</dbReference>
<dbReference type="RefSeq" id="WP_067012241.1">
    <property type="nucleotide sequence ID" value="NZ_FLOB01000001.1"/>
</dbReference>
<dbReference type="OrthoDB" id="9812956at2"/>
<evidence type="ECO:0000313" key="16">
    <source>
        <dbReference type="Proteomes" id="UP000092544"/>
    </source>
</evidence>
<sequence>MAKNAVFLLISCVCLSIPIDAYAAWDWGDFGYTRFLNWVVYEQVDLHRQLVMAVQKLSRDDSPALLWSLVSGSFIYGIFHAAGPGHGKAVISSYMLASRAPLRRAIGLSFLCAAVQGLMAVALIVVLGQMFSLVGKAMRISQFFEIASFAAVGLIGVWMLVRLLRGKSSCGHDHSHDHKTIDVHHDHTHDHDGEHKGCGDPVCQHHHGEVKPVEQVVLDDQKADRRSIWAMVGAVGIRPCTGAVLVLVFSMSAGIFHWGLVATAAMSLGTAITVAGLAIISVMIRDSSFAISGTQGVWRRRLSVGFGYFAAIALIIISISMIWTYASYAGRPF</sequence>
<feature type="signal peptide" evidence="14">
    <location>
        <begin position="1"/>
        <end position="23"/>
    </location>
</feature>
<keyword evidence="3" id="KW-0171">Cobalt transport</keyword>
<feature type="transmembrane region" description="Helical" evidence="13">
    <location>
        <begin position="105"/>
        <end position="131"/>
    </location>
</feature>
<dbReference type="GO" id="GO:0005886">
    <property type="term" value="C:plasma membrane"/>
    <property type="evidence" value="ECO:0007669"/>
    <property type="project" value="UniProtKB-SubCell"/>
</dbReference>
<dbReference type="GO" id="GO:0032025">
    <property type="term" value="P:response to cobalt ion"/>
    <property type="evidence" value="ECO:0007669"/>
    <property type="project" value="TreeGrafter"/>
</dbReference>
<dbReference type="GO" id="GO:0046583">
    <property type="term" value="F:monoatomic cation efflux transmembrane transporter activity"/>
    <property type="evidence" value="ECO:0007669"/>
    <property type="project" value="TreeGrafter"/>
</dbReference>
<evidence type="ECO:0000256" key="8">
    <source>
        <dbReference type="ARBA" id="ARBA00022989"/>
    </source>
</evidence>
<dbReference type="GO" id="GO:0006824">
    <property type="term" value="P:cobalt ion transport"/>
    <property type="evidence" value="ECO:0007669"/>
    <property type="project" value="UniProtKB-KW"/>
</dbReference>
<evidence type="ECO:0000256" key="4">
    <source>
        <dbReference type="ARBA" id="ARBA00022448"/>
    </source>
</evidence>
<keyword evidence="12" id="KW-0170">Cobalt</keyword>
<dbReference type="GO" id="GO:0010045">
    <property type="term" value="P:response to nickel cation"/>
    <property type="evidence" value="ECO:0007669"/>
    <property type="project" value="TreeGrafter"/>
</dbReference>
<feature type="transmembrane region" description="Helical" evidence="13">
    <location>
        <begin position="305"/>
        <end position="326"/>
    </location>
</feature>
<keyword evidence="4 13" id="KW-0813">Transport</keyword>
<keyword evidence="11 13" id="KW-0472">Membrane</keyword>
<evidence type="ECO:0000256" key="1">
    <source>
        <dbReference type="ARBA" id="ARBA00002510"/>
    </source>
</evidence>
<evidence type="ECO:0000256" key="5">
    <source>
        <dbReference type="ARBA" id="ARBA00022475"/>
    </source>
</evidence>
<evidence type="ECO:0000256" key="7">
    <source>
        <dbReference type="ARBA" id="ARBA00022692"/>
    </source>
</evidence>
<dbReference type="EMBL" id="FLOB01000001">
    <property type="protein sequence ID" value="SBS25964.1"/>
    <property type="molecule type" value="Genomic_DNA"/>
</dbReference>
<evidence type="ECO:0000256" key="9">
    <source>
        <dbReference type="ARBA" id="ARBA00023065"/>
    </source>
</evidence>
<evidence type="ECO:0000256" key="3">
    <source>
        <dbReference type="ARBA" id="ARBA00022426"/>
    </source>
</evidence>
<dbReference type="InterPro" id="IPR011541">
    <property type="entry name" value="Ni/Co_transpt_high_affinity"/>
</dbReference>
<organism evidence="15 16">
    <name type="scientific">Marinomonas spartinae</name>
    <dbReference type="NCBI Taxonomy" id="1792290"/>
    <lineage>
        <taxon>Bacteria</taxon>
        <taxon>Pseudomonadati</taxon>
        <taxon>Pseudomonadota</taxon>
        <taxon>Gammaproteobacteria</taxon>
        <taxon>Oceanospirillales</taxon>
        <taxon>Oceanospirillaceae</taxon>
        <taxon>Marinomonas</taxon>
    </lineage>
</organism>
<feature type="transmembrane region" description="Helical" evidence="13">
    <location>
        <begin position="64"/>
        <end position="84"/>
    </location>
</feature>
<keyword evidence="14" id="KW-0732">Signal</keyword>
<keyword evidence="5" id="KW-1003">Cell membrane</keyword>
<dbReference type="Pfam" id="PF03824">
    <property type="entry name" value="NicO"/>
    <property type="match status" value="1"/>
</dbReference>
<evidence type="ECO:0000256" key="10">
    <source>
        <dbReference type="ARBA" id="ARBA00023112"/>
    </source>
</evidence>
<evidence type="ECO:0000256" key="14">
    <source>
        <dbReference type="SAM" id="SignalP"/>
    </source>
</evidence>
<evidence type="ECO:0000256" key="13">
    <source>
        <dbReference type="RuleBase" id="RU362101"/>
    </source>
</evidence>
<keyword evidence="7 13" id="KW-0812">Transmembrane</keyword>
<proteinExistence type="inferred from homology"/>
<feature type="chain" id="PRO_5008378716" description="Nickel/cobalt efflux system" evidence="14">
    <location>
        <begin position="24"/>
        <end position="333"/>
    </location>
</feature>
<feature type="transmembrane region" description="Helical" evidence="13">
    <location>
        <begin position="143"/>
        <end position="161"/>
    </location>
</feature>
<feature type="transmembrane region" description="Helical" evidence="13">
    <location>
        <begin position="228"/>
        <end position="249"/>
    </location>
</feature>
<comment type="subcellular location">
    <subcellularLocation>
        <location evidence="2 13">Cell membrane</location>
        <topology evidence="2 13">Multi-pass membrane protein</topology>
    </subcellularLocation>
</comment>
<keyword evidence="6" id="KW-0533">Nickel</keyword>
<dbReference type="STRING" id="1792290.MSP8886_00448"/>
<dbReference type="PANTHER" id="PTHR40659">
    <property type="entry name" value="NICKEL/COBALT EFFLUX SYSTEM RCNA"/>
    <property type="match status" value="1"/>
</dbReference>
<gene>
    <name evidence="15" type="ORF">MSP8886_00448</name>
</gene>
<dbReference type="InterPro" id="IPR051224">
    <property type="entry name" value="NiCoT_RcnA"/>
</dbReference>
<keyword evidence="10" id="KW-0921">Nickel transport</keyword>
<comment type="function">
    <text evidence="1">Efflux system for nickel and cobalt.</text>
</comment>
<evidence type="ECO:0000256" key="11">
    <source>
        <dbReference type="ARBA" id="ARBA00023136"/>
    </source>
</evidence>
<comment type="similarity">
    <text evidence="13">Belongs to the NiCoT transporter (TC 2.A.52) family.</text>
</comment>